<protein>
    <submittedName>
        <fullName evidence="3">Membrane protein YkoI</fullName>
    </submittedName>
</protein>
<dbReference type="Proteomes" id="UP001241472">
    <property type="component" value="Unassembled WGS sequence"/>
</dbReference>
<feature type="domain" description="PepSY" evidence="2">
    <location>
        <begin position="48"/>
        <end position="100"/>
    </location>
</feature>
<reference evidence="3 4" key="1">
    <citation type="submission" date="2023-07" db="EMBL/GenBank/DDBJ databases">
        <title>Sorghum-associated microbial communities from plants grown in Nebraska, USA.</title>
        <authorList>
            <person name="Schachtman D."/>
        </authorList>
    </citation>
    <scope>NUCLEOTIDE SEQUENCE [LARGE SCALE GENOMIC DNA]</scope>
    <source>
        <strain evidence="3 4">DS1307</strain>
    </source>
</reference>
<proteinExistence type="predicted"/>
<name>A0ABT9PPK7_9HYPH</name>
<dbReference type="InterPro" id="IPR025711">
    <property type="entry name" value="PepSY"/>
</dbReference>
<evidence type="ECO:0000313" key="4">
    <source>
        <dbReference type="Proteomes" id="UP001241472"/>
    </source>
</evidence>
<feature type="chain" id="PRO_5046313741" evidence="1">
    <location>
        <begin position="21"/>
        <end position="106"/>
    </location>
</feature>
<gene>
    <name evidence="3" type="ORF">J2T09_000877</name>
</gene>
<keyword evidence="4" id="KW-1185">Reference proteome</keyword>
<sequence length="106" mass="11741">MSMLNHVLIKASLISALLLAAPAAGVAKDLDTLRDAVKRGDVLPLSVLQKKLRARYPGDIIRVELDEDDGRFIYEFKVLQANGRLYEIEMDAKDGAILDVDDDDDD</sequence>
<evidence type="ECO:0000256" key="1">
    <source>
        <dbReference type="SAM" id="SignalP"/>
    </source>
</evidence>
<dbReference type="Pfam" id="PF03413">
    <property type="entry name" value="PepSY"/>
    <property type="match status" value="1"/>
</dbReference>
<comment type="caution">
    <text evidence="3">The sequence shown here is derived from an EMBL/GenBank/DDBJ whole genome shotgun (WGS) entry which is preliminary data.</text>
</comment>
<organism evidence="3 4">
    <name type="scientific">Neorhizobium huautlense</name>
    <dbReference type="NCBI Taxonomy" id="67774"/>
    <lineage>
        <taxon>Bacteria</taxon>
        <taxon>Pseudomonadati</taxon>
        <taxon>Pseudomonadota</taxon>
        <taxon>Alphaproteobacteria</taxon>
        <taxon>Hyphomicrobiales</taxon>
        <taxon>Rhizobiaceae</taxon>
        <taxon>Rhizobium/Agrobacterium group</taxon>
        <taxon>Neorhizobium</taxon>
    </lineage>
</organism>
<evidence type="ECO:0000313" key="3">
    <source>
        <dbReference type="EMBL" id="MDP9836135.1"/>
    </source>
</evidence>
<dbReference type="Gene3D" id="3.10.450.40">
    <property type="match status" value="1"/>
</dbReference>
<dbReference type="EMBL" id="JAUSRF010000002">
    <property type="protein sequence ID" value="MDP9836135.1"/>
    <property type="molecule type" value="Genomic_DNA"/>
</dbReference>
<keyword evidence="1" id="KW-0732">Signal</keyword>
<accession>A0ABT9PPK7</accession>
<feature type="signal peptide" evidence="1">
    <location>
        <begin position="1"/>
        <end position="20"/>
    </location>
</feature>
<evidence type="ECO:0000259" key="2">
    <source>
        <dbReference type="Pfam" id="PF03413"/>
    </source>
</evidence>